<dbReference type="PANTHER" id="PTHR33568">
    <property type="entry name" value="DNA POLYMERASE"/>
    <property type="match status" value="1"/>
</dbReference>
<keyword evidence="2" id="KW-1185">Reference proteome</keyword>
<dbReference type="InterPro" id="IPR043502">
    <property type="entry name" value="DNA/RNA_pol_sf"/>
</dbReference>
<gene>
    <name evidence="1" type="ORF">MAR_017866</name>
</gene>
<dbReference type="PANTHER" id="PTHR33568:SF3">
    <property type="entry name" value="DNA-DIRECTED DNA POLYMERASE"/>
    <property type="match status" value="1"/>
</dbReference>
<reference evidence="1" key="1">
    <citation type="submission" date="2022-11" db="EMBL/GenBank/DDBJ databases">
        <title>Centuries of genome instability and evolution in soft-shell clam transmissible cancer (bioRxiv).</title>
        <authorList>
            <person name="Hart S.F.M."/>
            <person name="Yonemitsu M.A."/>
            <person name="Giersch R.M."/>
            <person name="Beal B.F."/>
            <person name="Arriagada G."/>
            <person name="Davis B.W."/>
            <person name="Ostrander E.A."/>
            <person name="Goff S.P."/>
            <person name="Metzger M.J."/>
        </authorList>
    </citation>
    <scope>NUCLEOTIDE SEQUENCE</scope>
    <source>
        <strain evidence="1">MELC-2E11</strain>
        <tissue evidence="1">Siphon/mantle</tissue>
    </source>
</reference>
<dbReference type="SUPFAM" id="SSF56672">
    <property type="entry name" value="DNA/RNA polymerases"/>
    <property type="match status" value="1"/>
</dbReference>
<accession>A0ABY7ED22</accession>
<organism evidence="1 2">
    <name type="scientific">Mya arenaria</name>
    <name type="common">Soft-shell clam</name>
    <dbReference type="NCBI Taxonomy" id="6604"/>
    <lineage>
        <taxon>Eukaryota</taxon>
        <taxon>Metazoa</taxon>
        <taxon>Spiralia</taxon>
        <taxon>Lophotrochozoa</taxon>
        <taxon>Mollusca</taxon>
        <taxon>Bivalvia</taxon>
        <taxon>Autobranchia</taxon>
        <taxon>Heteroconchia</taxon>
        <taxon>Euheterodonta</taxon>
        <taxon>Imparidentia</taxon>
        <taxon>Neoheterodontei</taxon>
        <taxon>Myida</taxon>
        <taxon>Myoidea</taxon>
        <taxon>Myidae</taxon>
        <taxon>Mya</taxon>
    </lineage>
</organism>
<proteinExistence type="predicted"/>
<dbReference type="InterPro" id="IPR023211">
    <property type="entry name" value="DNA_pol_palm_dom_sf"/>
</dbReference>
<evidence type="ECO:0000313" key="2">
    <source>
        <dbReference type="Proteomes" id="UP001164746"/>
    </source>
</evidence>
<protein>
    <submittedName>
        <fullName evidence="1">Uncharacterized protein</fullName>
    </submittedName>
</protein>
<name>A0ABY7ED22_MYAAR</name>
<dbReference type="Gene3D" id="3.90.1600.10">
    <property type="entry name" value="Palm domain of DNA polymerase"/>
    <property type="match status" value="1"/>
</dbReference>
<sequence length="230" mass="26141">MELTKKGDSNIGIDPFENCITIASACNLVYRTNFLEHESIAVIPPHGYRPEDKQSKVKNVRFINDESVQLDWVYNNDFVEASTRTNDIYYDTDSAVFTSSQGQWEPPLGDNLGEMTDEVPENNITAFVTGGPKNYAYSLIKPTKNGHLSICKVRGITLNFKNSIDINFQTVKDMVTGKSDVEHITVVDEHKIVRNPSTGHVITKRENKDYKIVFDKRIIGEEYNTYPYGY</sequence>
<dbReference type="Proteomes" id="UP001164746">
    <property type="component" value="Chromosome 6"/>
</dbReference>
<evidence type="ECO:0000313" key="1">
    <source>
        <dbReference type="EMBL" id="WAR07908.1"/>
    </source>
</evidence>
<dbReference type="EMBL" id="CP111017">
    <property type="protein sequence ID" value="WAR07908.1"/>
    <property type="molecule type" value="Genomic_DNA"/>
</dbReference>